<dbReference type="AlphaFoldDB" id="C0QJA9"/>
<evidence type="ECO:0000313" key="9">
    <source>
        <dbReference type="Proteomes" id="UP000000442"/>
    </source>
</evidence>
<dbReference type="EMBL" id="CP001087">
    <property type="protein sequence ID" value="ACN15922.1"/>
    <property type="molecule type" value="Genomic_DNA"/>
</dbReference>
<dbReference type="eggNOG" id="COG0697">
    <property type="taxonomic scope" value="Bacteria"/>
</dbReference>
<organism evidence="8 9">
    <name type="scientific">Desulforapulum autotrophicum (strain ATCC 43914 / DSM 3382 / VKM B-1955 / HRM2)</name>
    <name type="common">Desulfobacterium autotrophicum</name>
    <dbReference type="NCBI Taxonomy" id="177437"/>
    <lineage>
        <taxon>Bacteria</taxon>
        <taxon>Pseudomonadati</taxon>
        <taxon>Thermodesulfobacteriota</taxon>
        <taxon>Desulfobacteria</taxon>
        <taxon>Desulfobacterales</taxon>
        <taxon>Desulfobacteraceae</taxon>
        <taxon>Desulforapulum</taxon>
    </lineage>
</organism>
<evidence type="ECO:0000313" key="8">
    <source>
        <dbReference type="EMBL" id="ACN15922.1"/>
    </source>
</evidence>
<keyword evidence="3 6" id="KW-0812">Transmembrane</keyword>
<protein>
    <submittedName>
        <fullName evidence="8">Amino acid metabolite efflux pump (Permease)</fullName>
    </submittedName>
</protein>
<evidence type="ECO:0000256" key="5">
    <source>
        <dbReference type="ARBA" id="ARBA00023136"/>
    </source>
</evidence>
<dbReference type="Pfam" id="PF00892">
    <property type="entry name" value="EamA"/>
    <property type="match status" value="2"/>
</dbReference>
<evidence type="ECO:0000256" key="4">
    <source>
        <dbReference type="ARBA" id="ARBA00022989"/>
    </source>
</evidence>
<dbReference type="SUPFAM" id="SSF103481">
    <property type="entry name" value="Multidrug resistance efflux transporter EmrE"/>
    <property type="match status" value="2"/>
</dbReference>
<feature type="transmembrane region" description="Helical" evidence="6">
    <location>
        <begin position="35"/>
        <end position="56"/>
    </location>
</feature>
<keyword evidence="5 6" id="KW-0472">Membrane</keyword>
<evidence type="ECO:0000256" key="2">
    <source>
        <dbReference type="ARBA" id="ARBA00007362"/>
    </source>
</evidence>
<dbReference type="Proteomes" id="UP000000442">
    <property type="component" value="Chromosome"/>
</dbReference>
<comment type="subcellular location">
    <subcellularLocation>
        <location evidence="1">Membrane</location>
        <topology evidence="1">Multi-pass membrane protein</topology>
    </subcellularLocation>
</comment>
<dbReference type="STRING" id="177437.HRM2_28340"/>
<feature type="transmembrane region" description="Helical" evidence="6">
    <location>
        <begin position="62"/>
        <end position="79"/>
    </location>
</feature>
<evidence type="ECO:0000256" key="6">
    <source>
        <dbReference type="SAM" id="Phobius"/>
    </source>
</evidence>
<evidence type="ECO:0000256" key="1">
    <source>
        <dbReference type="ARBA" id="ARBA00004141"/>
    </source>
</evidence>
<accession>C0QJA9</accession>
<feature type="transmembrane region" description="Helical" evidence="6">
    <location>
        <begin position="198"/>
        <end position="218"/>
    </location>
</feature>
<sequence length="318" mass="35309">MRFFPGAAYGRISGETAEIIDSKDNRLKYLGSSPVLPALMVICIWGINVCMIKVAVQDMTPALFTAMRFLLLTIFLFPFRKIPKESRKDVLKLSLTMGIGHFLILSIALSYVDSTTAAMIIILGAPISSLVAFFFLNERLTRLQMAALFVAAAGAISPILVQKVPQIRLGALFMLLSMTIWAFGNLQVRKINNIKPLTINFWIGAVTAPFCFLVYFVGGDLRPLHEVFTLKSTLATLYVVLFSSVLAYYLWYRLINTHGVSNITIYTLLQPFVTTLAGYLILNETFSRAQMIGALVTIMAVYVFFNAGTLCKTNPKAD</sequence>
<dbReference type="HOGENOM" id="CLU_033863_4_3_7"/>
<feature type="transmembrane region" description="Helical" evidence="6">
    <location>
        <begin position="288"/>
        <end position="305"/>
    </location>
</feature>
<dbReference type="GO" id="GO:0016020">
    <property type="term" value="C:membrane"/>
    <property type="evidence" value="ECO:0007669"/>
    <property type="project" value="UniProtKB-SubCell"/>
</dbReference>
<dbReference type="KEGG" id="dat:HRM2_28340"/>
<evidence type="ECO:0000256" key="3">
    <source>
        <dbReference type="ARBA" id="ARBA00022692"/>
    </source>
</evidence>
<dbReference type="InterPro" id="IPR037185">
    <property type="entry name" value="EmrE-like"/>
</dbReference>
<feature type="domain" description="EamA" evidence="7">
    <location>
        <begin position="36"/>
        <end position="156"/>
    </location>
</feature>
<name>C0QJA9_DESAH</name>
<keyword evidence="4 6" id="KW-1133">Transmembrane helix</keyword>
<dbReference type="InterPro" id="IPR050638">
    <property type="entry name" value="AA-Vitamin_Transporters"/>
</dbReference>
<dbReference type="PANTHER" id="PTHR32322:SF2">
    <property type="entry name" value="EAMA DOMAIN-CONTAINING PROTEIN"/>
    <property type="match status" value="1"/>
</dbReference>
<feature type="transmembrane region" description="Helical" evidence="6">
    <location>
        <begin position="117"/>
        <end position="136"/>
    </location>
</feature>
<dbReference type="InterPro" id="IPR000620">
    <property type="entry name" value="EamA_dom"/>
</dbReference>
<keyword evidence="9" id="KW-1185">Reference proteome</keyword>
<feature type="domain" description="EamA" evidence="7">
    <location>
        <begin position="169"/>
        <end position="304"/>
    </location>
</feature>
<feature type="transmembrane region" description="Helical" evidence="6">
    <location>
        <begin position="230"/>
        <end position="251"/>
    </location>
</feature>
<dbReference type="PANTHER" id="PTHR32322">
    <property type="entry name" value="INNER MEMBRANE TRANSPORTER"/>
    <property type="match status" value="1"/>
</dbReference>
<reference evidence="8 9" key="1">
    <citation type="journal article" date="2009" name="Environ. Microbiol.">
        <title>Genome sequence of Desulfobacterium autotrophicum HRM2, a marine sulfate reducer oxidizing organic carbon completely to carbon dioxide.</title>
        <authorList>
            <person name="Strittmatter A.W."/>
            <person name="Liesegang H."/>
            <person name="Rabus R."/>
            <person name="Decker I."/>
            <person name="Amann J."/>
            <person name="Andres S."/>
            <person name="Henne A."/>
            <person name="Fricke W.F."/>
            <person name="Martinez-Arias R."/>
            <person name="Bartels D."/>
            <person name="Goesmann A."/>
            <person name="Krause L."/>
            <person name="Puehler A."/>
            <person name="Klenk H.P."/>
            <person name="Richter M."/>
            <person name="Schuler M."/>
            <person name="Gloeckner F.O."/>
            <person name="Meyerdierks A."/>
            <person name="Gottschalk G."/>
            <person name="Amann R."/>
        </authorList>
    </citation>
    <scope>NUCLEOTIDE SEQUENCE [LARGE SCALE GENOMIC DNA]</scope>
    <source>
        <strain evidence="9">ATCC 43914 / DSM 3382 / HRM2</strain>
    </source>
</reference>
<feature type="transmembrane region" description="Helical" evidence="6">
    <location>
        <begin position="263"/>
        <end position="282"/>
    </location>
</feature>
<evidence type="ECO:0000259" key="7">
    <source>
        <dbReference type="Pfam" id="PF00892"/>
    </source>
</evidence>
<feature type="transmembrane region" description="Helical" evidence="6">
    <location>
        <begin position="91"/>
        <end position="111"/>
    </location>
</feature>
<gene>
    <name evidence="8" type="ordered locus">HRM2_28340</name>
</gene>
<proteinExistence type="inferred from homology"/>
<feature type="transmembrane region" description="Helical" evidence="6">
    <location>
        <begin position="167"/>
        <end position="186"/>
    </location>
</feature>
<feature type="transmembrane region" description="Helical" evidence="6">
    <location>
        <begin position="143"/>
        <end position="161"/>
    </location>
</feature>
<comment type="similarity">
    <text evidence="2">Belongs to the EamA transporter family.</text>
</comment>